<keyword evidence="6" id="KW-0496">Mitochondrion</keyword>
<dbReference type="Proteomes" id="UP000190831">
    <property type="component" value="Chromosome G"/>
</dbReference>
<keyword evidence="5" id="KW-0560">Oxidoreductase</keyword>
<dbReference type="GO" id="GO:0016491">
    <property type="term" value="F:oxidoreductase activity"/>
    <property type="evidence" value="ECO:0007669"/>
    <property type="project" value="UniProtKB-KW"/>
</dbReference>
<dbReference type="GO" id="GO:0005739">
    <property type="term" value="C:mitochondrion"/>
    <property type="evidence" value="ECO:0007669"/>
    <property type="project" value="UniProtKB-SubCell"/>
</dbReference>
<dbReference type="PANTHER" id="PTHR28071">
    <property type="entry name" value="REDOX PROTEIN FMP46, MITOCHONDRIAL-RELATED"/>
    <property type="match status" value="1"/>
</dbReference>
<comment type="function">
    <text evidence="1">Putative mitochondrial redox protein which could be involved in the reduction of small toxic molecules.</text>
</comment>
<dbReference type="PANTHER" id="PTHR28071:SF1">
    <property type="entry name" value="REDOX PROTEIN FMP46, MITOCHONDRIAL-RELATED"/>
    <property type="match status" value="1"/>
</dbReference>
<name>A0A1G4MHC0_LACFM</name>
<organism evidence="7 8">
    <name type="scientific">Lachancea fermentati</name>
    <name type="common">Zygosaccharomyces fermentati</name>
    <dbReference type="NCBI Taxonomy" id="4955"/>
    <lineage>
        <taxon>Eukaryota</taxon>
        <taxon>Fungi</taxon>
        <taxon>Dikarya</taxon>
        <taxon>Ascomycota</taxon>
        <taxon>Saccharomycotina</taxon>
        <taxon>Saccharomycetes</taxon>
        <taxon>Saccharomycetales</taxon>
        <taxon>Saccharomycetaceae</taxon>
        <taxon>Lachancea</taxon>
    </lineage>
</organism>
<dbReference type="InterPro" id="IPR036249">
    <property type="entry name" value="Thioredoxin-like_sf"/>
</dbReference>
<evidence type="ECO:0000313" key="7">
    <source>
        <dbReference type="EMBL" id="SCW03231.1"/>
    </source>
</evidence>
<dbReference type="SUPFAM" id="SSF52833">
    <property type="entry name" value="Thioredoxin-like"/>
    <property type="match status" value="1"/>
</dbReference>
<comment type="subcellular location">
    <subcellularLocation>
        <location evidence="2">Mitochondrion</location>
    </subcellularLocation>
</comment>
<comment type="similarity">
    <text evidence="3">Belongs to the FMP46 family.</text>
</comment>
<keyword evidence="8" id="KW-1185">Reference proteome</keyword>
<evidence type="ECO:0000256" key="2">
    <source>
        <dbReference type="ARBA" id="ARBA00004173"/>
    </source>
</evidence>
<proteinExistence type="inferred from homology"/>
<dbReference type="OMA" id="LWVDWEK"/>
<dbReference type="AlphaFoldDB" id="A0A1G4MHC0"/>
<sequence>MSLFKTLQHQPRIVSLFTHDVSSKPSVLILQQLKGMQGDKFDIEVHNRFPTLHQLKYMNDIDAQTLQRQIPKLSELLRKETSDSVFGSDLARCVQVGLWNPQSSLWVDWEKKHMGDNVESITNLLKNN</sequence>
<keyword evidence="4" id="KW-0809">Transit peptide</keyword>
<reference evidence="7 8" key="1">
    <citation type="submission" date="2016-03" db="EMBL/GenBank/DDBJ databases">
        <authorList>
            <person name="Devillers H."/>
        </authorList>
    </citation>
    <scope>NUCLEOTIDE SEQUENCE [LARGE SCALE GENOMIC DNA]</scope>
    <source>
        <strain evidence="7">CBS 6772</strain>
    </source>
</reference>
<dbReference type="OrthoDB" id="4044803at2759"/>
<protein>
    <submittedName>
        <fullName evidence="7">LAFE_0G05886g1_1</fullName>
    </submittedName>
</protein>
<evidence type="ECO:0000256" key="4">
    <source>
        <dbReference type="ARBA" id="ARBA00022946"/>
    </source>
</evidence>
<gene>
    <name evidence="7" type="ORF">LAFE_0G05886G</name>
</gene>
<evidence type="ECO:0000313" key="8">
    <source>
        <dbReference type="Proteomes" id="UP000190831"/>
    </source>
</evidence>
<evidence type="ECO:0000256" key="6">
    <source>
        <dbReference type="ARBA" id="ARBA00023128"/>
    </source>
</evidence>
<dbReference type="Pfam" id="PF07955">
    <property type="entry name" value="DUF1687"/>
    <property type="match status" value="1"/>
</dbReference>
<evidence type="ECO:0000256" key="5">
    <source>
        <dbReference type="ARBA" id="ARBA00023002"/>
    </source>
</evidence>
<dbReference type="EMBL" id="LT598486">
    <property type="protein sequence ID" value="SCW03231.1"/>
    <property type="molecule type" value="Genomic_DNA"/>
</dbReference>
<dbReference type="Gene3D" id="3.40.30.10">
    <property type="entry name" value="Glutaredoxin"/>
    <property type="match status" value="1"/>
</dbReference>
<accession>A0A1G4MHC0</accession>
<dbReference type="InterPro" id="IPR012882">
    <property type="entry name" value="Fmp46"/>
</dbReference>
<evidence type="ECO:0000256" key="3">
    <source>
        <dbReference type="ARBA" id="ARBA00009734"/>
    </source>
</evidence>
<evidence type="ECO:0000256" key="1">
    <source>
        <dbReference type="ARBA" id="ARBA00002963"/>
    </source>
</evidence>